<name>A0ABU6RG91_9FABA</name>
<comment type="caution">
    <text evidence="2">The sequence shown here is derived from an EMBL/GenBank/DDBJ whole genome shotgun (WGS) entry which is preliminary data.</text>
</comment>
<reference evidence="2 3" key="1">
    <citation type="journal article" date="2023" name="Plants (Basel)">
        <title>Bridging the Gap: Combining Genomics and Transcriptomics Approaches to Understand Stylosanthes scabra, an Orphan Legume from the Brazilian Caatinga.</title>
        <authorList>
            <person name="Ferreira-Neto J.R.C."/>
            <person name="da Silva M.D."/>
            <person name="Binneck E."/>
            <person name="de Melo N.F."/>
            <person name="da Silva R.H."/>
            <person name="de Melo A.L.T.M."/>
            <person name="Pandolfi V."/>
            <person name="Bustamante F.O."/>
            <person name="Brasileiro-Vidal A.C."/>
            <person name="Benko-Iseppon A.M."/>
        </authorList>
    </citation>
    <scope>NUCLEOTIDE SEQUENCE [LARGE SCALE GENOMIC DNA]</scope>
    <source>
        <tissue evidence="2">Leaves</tissue>
    </source>
</reference>
<evidence type="ECO:0000259" key="1">
    <source>
        <dbReference type="Pfam" id="PF13963"/>
    </source>
</evidence>
<keyword evidence="3" id="KW-1185">Reference proteome</keyword>
<dbReference type="InterPro" id="IPR029480">
    <property type="entry name" value="Transpos_assoc"/>
</dbReference>
<evidence type="ECO:0000313" key="2">
    <source>
        <dbReference type="EMBL" id="MED6122881.1"/>
    </source>
</evidence>
<sequence>MFNIEPYKSEGVSRCPCSKFRLRKYLGPSEITLHLYRNGFMPRYWVWTEHGETDELGVNCNEPTTNMEQQGQSRVFEADRNRVGDVNWEDNHERYDEMIHDAFSIDNMETVNGRLSLHLRDIGCIRSGQEQLTQWCRPELKKALYHFWETDEKYKHTKATNKANRASERCAKYTGESATPMKTKAKMTKSLDRLVSMAEVFKQTHTLKENKEKFADKRSTDIWNEYIDNTAIATQRAAESGTSTAESTLRTSVFATQDTSASVTSAVPCGEEDTVDLREQVLLLNQNIHDMAR</sequence>
<dbReference type="Pfam" id="PF03004">
    <property type="entry name" value="Transposase_24"/>
    <property type="match status" value="1"/>
</dbReference>
<dbReference type="EMBL" id="JASCZI010030468">
    <property type="protein sequence ID" value="MED6122881.1"/>
    <property type="molecule type" value="Genomic_DNA"/>
</dbReference>
<dbReference type="Pfam" id="PF13963">
    <property type="entry name" value="Transpos_assoc"/>
    <property type="match status" value="1"/>
</dbReference>
<gene>
    <name evidence="2" type="ORF">PIB30_044040</name>
</gene>
<organism evidence="2 3">
    <name type="scientific">Stylosanthes scabra</name>
    <dbReference type="NCBI Taxonomy" id="79078"/>
    <lineage>
        <taxon>Eukaryota</taxon>
        <taxon>Viridiplantae</taxon>
        <taxon>Streptophyta</taxon>
        <taxon>Embryophyta</taxon>
        <taxon>Tracheophyta</taxon>
        <taxon>Spermatophyta</taxon>
        <taxon>Magnoliopsida</taxon>
        <taxon>eudicotyledons</taxon>
        <taxon>Gunneridae</taxon>
        <taxon>Pentapetalae</taxon>
        <taxon>rosids</taxon>
        <taxon>fabids</taxon>
        <taxon>Fabales</taxon>
        <taxon>Fabaceae</taxon>
        <taxon>Papilionoideae</taxon>
        <taxon>50 kb inversion clade</taxon>
        <taxon>dalbergioids sensu lato</taxon>
        <taxon>Dalbergieae</taxon>
        <taxon>Pterocarpus clade</taxon>
        <taxon>Stylosanthes</taxon>
    </lineage>
</organism>
<dbReference type="InterPro" id="IPR004252">
    <property type="entry name" value="Probable_transposase_24"/>
</dbReference>
<evidence type="ECO:0000313" key="3">
    <source>
        <dbReference type="Proteomes" id="UP001341840"/>
    </source>
</evidence>
<protein>
    <recommendedName>
        <fullName evidence="1">Transposase-associated domain-containing protein</fullName>
    </recommendedName>
</protein>
<feature type="domain" description="Transposase-associated" evidence="1">
    <location>
        <begin position="7"/>
        <end position="52"/>
    </location>
</feature>
<accession>A0ABU6RG91</accession>
<proteinExistence type="predicted"/>
<dbReference type="Proteomes" id="UP001341840">
    <property type="component" value="Unassembled WGS sequence"/>
</dbReference>